<evidence type="ECO:0000313" key="6">
    <source>
        <dbReference type="Proteomes" id="UP000643165"/>
    </source>
</evidence>
<dbReference type="Gene3D" id="3.40.50.80">
    <property type="entry name" value="Nucleotide-binding domain of ferredoxin-NADP reductase (FNR) module"/>
    <property type="match status" value="1"/>
</dbReference>
<comment type="cofactor">
    <cofactor evidence="1">
        <name>FAD</name>
        <dbReference type="ChEBI" id="CHEBI:57692"/>
    </cofactor>
</comment>
<dbReference type="InterPro" id="IPR001433">
    <property type="entry name" value="OxRdtase_FAD/NAD-bd"/>
</dbReference>
<dbReference type="Gene3D" id="2.40.30.10">
    <property type="entry name" value="Translation factors"/>
    <property type="match status" value="1"/>
</dbReference>
<accession>A0ABQ4IPG0</accession>
<keyword evidence="2" id="KW-0001">2Fe-2S</keyword>
<dbReference type="Pfam" id="PF00970">
    <property type="entry name" value="FAD_binding_6"/>
    <property type="match status" value="1"/>
</dbReference>
<dbReference type="Proteomes" id="UP000643165">
    <property type="component" value="Unassembled WGS sequence"/>
</dbReference>
<comment type="caution">
    <text evidence="5">The sequence shown here is derived from an EMBL/GenBank/DDBJ whole genome shotgun (WGS) entry which is preliminary data.</text>
</comment>
<evidence type="ECO:0000256" key="1">
    <source>
        <dbReference type="ARBA" id="ARBA00001974"/>
    </source>
</evidence>
<evidence type="ECO:0000256" key="2">
    <source>
        <dbReference type="ARBA" id="ARBA00022714"/>
    </source>
</evidence>
<dbReference type="SUPFAM" id="SSF63380">
    <property type="entry name" value="Riboflavin synthase domain-like"/>
    <property type="match status" value="1"/>
</dbReference>
<dbReference type="EMBL" id="BOPB01000002">
    <property type="protein sequence ID" value="GIJ19815.1"/>
    <property type="molecule type" value="Genomic_DNA"/>
</dbReference>
<proteinExistence type="predicted"/>
<dbReference type="PANTHER" id="PTHR47354:SF5">
    <property type="entry name" value="PROTEIN RFBI"/>
    <property type="match status" value="1"/>
</dbReference>
<dbReference type="SUPFAM" id="SSF52343">
    <property type="entry name" value="Ferredoxin reductase-like, C-terminal NADP-linked domain"/>
    <property type="match status" value="1"/>
</dbReference>
<keyword evidence="2" id="KW-0479">Metal-binding</keyword>
<keyword evidence="2" id="KW-0408">Iron</keyword>
<sequence>MSVEAVTRWLRLIEEDAELSPYLIGVDLDRLTAHLTRQLAAGGPVLDGWPGLPEAQRRRAADYLIGVLATDGQGVIDGAAAEFRAGLAGRCPLPAPVTALVVAALARLVGGGTDRAGRLALLAVLGRVHRRYRLRPEHGPLIGAALAPVAPRLCPPQVGWERRWRRTWALIERAAGLVGDGPAFWPAEVVGRDLPAEGIAILTVRPWRRLPFRPGQAVPLCLPQHPGRWRWYCPANAPRPDGTVELHVRAVAAGTVSRTLVHEVRPGDLLHLGPPVDVGLCLPSNPERAGWPAVARPAGATPVGSGTTPVDSGAVGGRDLLLVAGGTGLAPLRALVEQVAAAPDGRRVTLVVGVRTFADLYDAITLDKLDRAHRWLTVVPAFSHDRCVAPAEQGDALTLALYHHRPGQNVHVCGPPAMLDVARHRLPAAGIPANRIHLPDRIPWR</sequence>
<organism evidence="5 6">
    <name type="scientific">Micromonospora lutea</name>
    <dbReference type="NCBI Taxonomy" id="419825"/>
    <lineage>
        <taxon>Bacteria</taxon>
        <taxon>Bacillati</taxon>
        <taxon>Actinomycetota</taxon>
        <taxon>Actinomycetes</taxon>
        <taxon>Micromonosporales</taxon>
        <taxon>Micromonosporaceae</taxon>
        <taxon>Micromonospora</taxon>
    </lineage>
</organism>
<dbReference type="Pfam" id="PF00175">
    <property type="entry name" value="NAD_binding_1"/>
    <property type="match status" value="1"/>
</dbReference>
<name>A0ABQ4IPG0_9ACTN</name>
<gene>
    <name evidence="5" type="ORF">Vlu01_04390</name>
</gene>
<dbReference type="InterPro" id="IPR017927">
    <property type="entry name" value="FAD-bd_FR_type"/>
</dbReference>
<reference evidence="5 6" key="1">
    <citation type="submission" date="2021-01" db="EMBL/GenBank/DDBJ databases">
        <title>Whole genome shotgun sequence of Verrucosispora lutea NBRC 106530.</title>
        <authorList>
            <person name="Komaki H."/>
            <person name="Tamura T."/>
        </authorList>
    </citation>
    <scope>NUCLEOTIDE SEQUENCE [LARGE SCALE GENOMIC DNA]</scope>
    <source>
        <strain evidence="5 6">NBRC 106530</strain>
    </source>
</reference>
<dbReference type="InterPro" id="IPR008333">
    <property type="entry name" value="Cbr1-like_FAD-bd_dom"/>
</dbReference>
<evidence type="ECO:0000313" key="5">
    <source>
        <dbReference type="EMBL" id="GIJ19815.1"/>
    </source>
</evidence>
<dbReference type="PANTHER" id="PTHR47354">
    <property type="entry name" value="NADH OXIDOREDUCTASE HCR"/>
    <property type="match status" value="1"/>
</dbReference>
<keyword evidence="3" id="KW-0411">Iron-sulfur</keyword>
<dbReference type="InterPro" id="IPR039261">
    <property type="entry name" value="FNR_nucleotide-bd"/>
</dbReference>
<keyword evidence="6" id="KW-1185">Reference proteome</keyword>
<dbReference type="PROSITE" id="PS51384">
    <property type="entry name" value="FAD_FR"/>
    <property type="match status" value="1"/>
</dbReference>
<dbReference type="InterPro" id="IPR017938">
    <property type="entry name" value="Riboflavin_synthase-like_b-brl"/>
</dbReference>
<dbReference type="InterPro" id="IPR050415">
    <property type="entry name" value="MRET"/>
</dbReference>
<protein>
    <recommendedName>
        <fullName evidence="4">FAD-binding FR-type domain-containing protein</fullName>
    </recommendedName>
</protein>
<dbReference type="RefSeq" id="WP_239095643.1">
    <property type="nucleotide sequence ID" value="NZ_BOPB01000002.1"/>
</dbReference>
<feature type="domain" description="FAD-binding FR-type" evidence="4">
    <location>
        <begin position="182"/>
        <end position="293"/>
    </location>
</feature>
<evidence type="ECO:0000259" key="4">
    <source>
        <dbReference type="PROSITE" id="PS51384"/>
    </source>
</evidence>
<evidence type="ECO:0000256" key="3">
    <source>
        <dbReference type="ARBA" id="ARBA00023014"/>
    </source>
</evidence>